<evidence type="ECO:0000313" key="3">
    <source>
        <dbReference type="Proteomes" id="UP000012073"/>
    </source>
</evidence>
<feature type="compositionally biased region" description="Polar residues" evidence="1">
    <location>
        <begin position="1"/>
        <end position="13"/>
    </location>
</feature>
<name>R7QHF0_CHOCR</name>
<dbReference type="EMBL" id="HG001807">
    <property type="protein sequence ID" value="CDF36855.1"/>
    <property type="molecule type" value="Genomic_DNA"/>
</dbReference>
<feature type="region of interest" description="Disordered" evidence="1">
    <location>
        <begin position="160"/>
        <end position="247"/>
    </location>
</feature>
<keyword evidence="3" id="KW-1185">Reference proteome</keyword>
<feature type="region of interest" description="Disordered" evidence="1">
    <location>
        <begin position="1"/>
        <end position="34"/>
    </location>
</feature>
<sequence>MPNQDSENRTQQAPDVRQPDIWQPVDGPPSDHGKAAKVMRKIANLSQKSDGIINDLCDGMKDAMEADSKEEGVDIVKSAFDITALSQTEVLHSSRLFFILRNVMRILGFAVRGGKTIIPHVMNLLFEPGCPELEEALAMYRNYRNLVSPTAQPAERVFREQDPQDTGSEPGVLQNTTPSTLPASETRPRNMPPLNIGHKSPVQKFSPRAQPRPEGLNFRGAEASSSPPSDPSHFNNTAFHPKSIGPRPPQAEILQNFRRLETNSMPPCSSRTCPSFQAHPTLEQTSLLPRTCSWPRSGNIV</sequence>
<gene>
    <name evidence="2" type="ORF">CHC_T00005516001</name>
</gene>
<evidence type="ECO:0000256" key="1">
    <source>
        <dbReference type="SAM" id="MobiDB-lite"/>
    </source>
</evidence>
<dbReference type="Gramene" id="CDF36855">
    <property type="protein sequence ID" value="CDF36855"/>
    <property type="gene ID" value="CHC_T00005516001"/>
</dbReference>
<dbReference type="GeneID" id="17324465"/>
<reference evidence="3" key="1">
    <citation type="journal article" date="2013" name="Proc. Natl. Acad. Sci. U.S.A.">
        <title>Genome structure and metabolic features in the red seaweed Chondrus crispus shed light on evolution of the Archaeplastida.</title>
        <authorList>
            <person name="Collen J."/>
            <person name="Porcel B."/>
            <person name="Carre W."/>
            <person name="Ball S.G."/>
            <person name="Chaparro C."/>
            <person name="Tonon T."/>
            <person name="Barbeyron T."/>
            <person name="Michel G."/>
            <person name="Noel B."/>
            <person name="Valentin K."/>
            <person name="Elias M."/>
            <person name="Artiguenave F."/>
            <person name="Arun A."/>
            <person name="Aury J.M."/>
            <person name="Barbosa-Neto J.F."/>
            <person name="Bothwell J.H."/>
            <person name="Bouget F.Y."/>
            <person name="Brillet L."/>
            <person name="Cabello-Hurtado F."/>
            <person name="Capella-Gutierrez S."/>
            <person name="Charrier B."/>
            <person name="Cladiere L."/>
            <person name="Cock J.M."/>
            <person name="Coelho S.M."/>
            <person name="Colleoni C."/>
            <person name="Czjzek M."/>
            <person name="Da Silva C."/>
            <person name="Delage L."/>
            <person name="Denoeud F."/>
            <person name="Deschamps P."/>
            <person name="Dittami S.M."/>
            <person name="Gabaldon T."/>
            <person name="Gachon C.M."/>
            <person name="Groisillier A."/>
            <person name="Herve C."/>
            <person name="Jabbari K."/>
            <person name="Katinka M."/>
            <person name="Kloareg B."/>
            <person name="Kowalczyk N."/>
            <person name="Labadie K."/>
            <person name="Leblanc C."/>
            <person name="Lopez P.J."/>
            <person name="McLachlan D.H."/>
            <person name="Meslet-Cladiere L."/>
            <person name="Moustafa A."/>
            <person name="Nehr Z."/>
            <person name="Nyvall Collen P."/>
            <person name="Panaud O."/>
            <person name="Partensky F."/>
            <person name="Poulain J."/>
            <person name="Rensing S.A."/>
            <person name="Rousvoal S."/>
            <person name="Samson G."/>
            <person name="Symeonidi A."/>
            <person name="Weissenbach J."/>
            <person name="Zambounis A."/>
            <person name="Wincker P."/>
            <person name="Boyen C."/>
        </authorList>
    </citation>
    <scope>NUCLEOTIDE SEQUENCE [LARGE SCALE GENOMIC DNA]</scope>
    <source>
        <strain evidence="3">cv. Stackhouse</strain>
    </source>
</reference>
<dbReference type="AlphaFoldDB" id="R7QHF0"/>
<accession>R7QHF0</accession>
<organism evidence="2 3">
    <name type="scientific">Chondrus crispus</name>
    <name type="common">Carrageen Irish moss</name>
    <name type="synonym">Polymorpha crispa</name>
    <dbReference type="NCBI Taxonomy" id="2769"/>
    <lineage>
        <taxon>Eukaryota</taxon>
        <taxon>Rhodophyta</taxon>
        <taxon>Florideophyceae</taxon>
        <taxon>Rhodymeniophycidae</taxon>
        <taxon>Gigartinales</taxon>
        <taxon>Gigartinaceae</taxon>
        <taxon>Chondrus</taxon>
    </lineage>
</organism>
<dbReference type="RefSeq" id="XP_005716674.1">
    <property type="nucleotide sequence ID" value="XM_005716617.1"/>
</dbReference>
<proteinExistence type="predicted"/>
<dbReference type="Proteomes" id="UP000012073">
    <property type="component" value="Unassembled WGS sequence"/>
</dbReference>
<feature type="compositionally biased region" description="Polar residues" evidence="1">
    <location>
        <begin position="173"/>
        <end position="183"/>
    </location>
</feature>
<evidence type="ECO:0000313" key="2">
    <source>
        <dbReference type="EMBL" id="CDF36855.1"/>
    </source>
</evidence>
<protein>
    <submittedName>
        <fullName evidence="2">Uncharacterized protein</fullName>
    </submittedName>
</protein>
<dbReference type="KEGG" id="ccp:CHC_T00005516001"/>